<sequence>MSSSLLVLVYVGLAPVTLMAGIVVAVRRRALLGSCVTRQGAAGAGLLMAGLVVAGLQPWLRNLFDGDGLTPFGSVGDLISLLVLLREMLQAAGIGLLLAAAVGPRPQPASDDTRPHPAAEPSMLAALSRPLPTAAGRWLIAGVAAVSIAAGGVWIVSSGAGNDAALAPPTEEQQAAGCLENFAELSLPVKSKPVGRMVLRKDGGWLRVFVSEPDNWITACQGGPGGPMGNFGTITESGPAGELRFFGGYDSVFKAHLLIGHMPTGGAFVEATLADGRRVAGDHDGDVFVIWAPGGLDVEKA</sequence>
<dbReference type="Proteomes" id="UP000619293">
    <property type="component" value="Unassembled WGS sequence"/>
</dbReference>
<proteinExistence type="predicted"/>
<dbReference type="EMBL" id="BONG01000071">
    <property type="protein sequence ID" value="GIF93757.1"/>
    <property type="molecule type" value="Genomic_DNA"/>
</dbReference>
<keyword evidence="1" id="KW-0812">Transmembrane</keyword>
<dbReference type="RefSeq" id="WP_191842777.1">
    <property type="nucleotide sequence ID" value="NZ_BAAALB010000027.1"/>
</dbReference>
<keyword evidence="1" id="KW-0472">Membrane</keyword>
<accession>A0A8J3K6I0</accession>
<dbReference type="AlphaFoldDB" id="A0A8J3K6I0"/>
<name>A0A8J3K6I0_9ACTN</name>
<evidence type="ECO:0000313" key="2">
    <source>
        <dbReference type="EMBL" id="GIF93757.1"/>
    </source>
</evidence>
<feature type="transmembrane region" description="Helical" evidence="1">
    <location>
        <begin position="6"/>
        <end position="27"/>
    </location>
</feature>
<comment type="caution">
    <text evidence="2">The sequence shown here is derived from an EMBL/GenBank/DDBJ whole genome shotgun (WGS) entry which is preliminary data.</text>
</comment>
<reference evidence="2 3" key="1">
    <citation type="submission" date="2021-01" db="EMBL/GenBank/DDBJ databases">
        <title>Whole genome shotgun sequence of Catellatospora chokoriensis NBRC 107358.</title>
        <authorList>
            <person name="Komaki H."/>
            <person name="Tamura T."/>
        </authorList>
    </citation>
    <scope>NUCLEOTIDE SEQUENCE [LARGE SCALE GENOMIC DNA]</scope>
    <source>
        <strain evidence="2 3">NBRC 107358</strain>
    </source>
</reference>
<evidence type="ECO:0000313" key="3">
    <source>
        <dbReference type="Proteomes" id="UP000619293"/>
    </source>
</evidence>
<keyword evidence="3" id="KW-1185">Reference proteome</keyword>
<gene>
    <name evidence="2" type="ORF">Cch02nite_72010</name>
</gene>
<feature type="transmembrane region" description="Helical" evidence="1">
    <location>
        <begin position="138"/>
        <end position="156"/>
    </location>
</feature>
<protein>
    <submittedName>
        <fullName evidence="2">Uncharacterized protein</fullName>
    </submittedName>
</protein>
<organism evidence="2 3">
    <name type="scientific">Catellatospora chokoriensis</name>
    <dbReference type="NCBI Taxonomy" id="310353"/>
    <lineage>
        <taxon>Bacteria</taxon>
        <taxon>Bacillati</taxon>
        <taxon>Actinomycetota</taxon>
        <taxon>Actinomycetes</taxon>
        <taxon>Micromonosporales</taxon>
        <taxon>Micromonosporaceae</taxon>
        <taxon>Catellatospora</taxon>
    </lineage>
</organism>
<keyword evidence="1" id="KW-1133">Transmembrane helix</keyword>
<evidence type="ECO:0000256" key="1">
    <source>
        <dbReference type="SAM" id="Phobius"/>
    </source>
</evidence>
<feature type="transmembrane region" description="Helical" evidence="1">
    <location>
        <begin position="39"/>
        <end position="59"/>
    </location>
</feature>